<dbReference type="InterPro" id="IPR010852">
    <property type="entry name" value="ABATE"/>
</dbReference>
<evidence type="ECO:0000259" key="1">
    <source>
        <dbReference type="Pfam" id="PF11706"/>
    </source>
</evidence>
<proteinExistence type="predicted"/>
<reference evidence="2 3" key="1">
    <citation type="submission" date="2024-09" db="EMBL/GenBank/DDBJ databases">
        <authorList>
            <person name="Sun Q."/>
            <person name="Mori K."/>
        </authorList>
    </citation>
    <scope>NUCLEOTIDE SEQUENCE [LARGE SCALE GENOMIC DNA]</scope>
    <source>
        <strain evidence="2 3">CGMCC 1.15906</strain>
    </source>
</reference>
<evidence type="ECO:0000313" key="2">
    <source>
        <dbReference type="EMBL" id="MFC0626382.1"/>
    </source>
</evidence>
<dbReference type="Gene3D" id="1.10.3300.10">
    <property type="entry name" value="Jann2411-like domain"/>
    <property type="match status" value="1"/>
</dbReference>
<evidence type="ECO:0000313" key="3">
    <source>
        <dbReference type="Proteomes" id="UP001589890"/>
    </source>
</evidence>
<dbReference type="Pfam" id="PF07336">
    <property type="entry name" value="ABATE"/>
    <property type="match status" value="1"/>
</dbReference>
<gene>
    <name evidence="2" type="ORF">ACFFGN_20050</name>
</gene>
<organism evidence="2 3">
    <name type="scientific">Kribbella deserti</name>
    <dbReference type="NCBI Taxonomy" id="1926257"/>
    <lineage>
        <taxon>Bacteria</taxon>
        <taxon>Bacillati</taxon>
        <taxon>Actinomycetota</taxon>
        <taxon>Actinomycetes</taxon>
        <taxon>Propionibacteriales</taxon>
        <taxon>Kribbellaceae</taxon>
        <taxon>Kribbella</taxon>
    </lineage>
</organism>
<accession>A0ABV6QP15</accession>
<dbReference type="PANTHER" id="PTHR35525">
    <property type="entry name" value="BLL6575 PROTEIN"/>
    <property type="match status" value="1"/>
</dbReference>
<dbReference type="InterPro" id="IPR023286">
    <property type="entry name" value="ABATE_dom_sf"/>
</dbReference>
<feature type="domain" description="Zinc finger CGNR" evidence="1">
    <location>
        <begin position="142"/>
        <end position="180"/>
    </location>
</feature>
<comment type="caution">
    <text evidence="2">The sequence shown here is derived from an EMBL/GenBank/DDBJ whole genome shotgun (WGS) entry which is preliminary data.</text>
</comment>
<dbReference type="SUPFAM" id="SSF160904">
    <property type="entry name" value="Jann2411-like"/>
    <property type="match status" value="1"/>
</dbReference>
<dbReference type="InterPro" id="IPR021005">
    <property type="entry name" value="Znf_CGNR"/>
</dbReference>
<dbReference type="Proteomes" id="UP001589890">
    <property type="component" value="Unassembled WGS sequence"/>
</dbReference>
<dbReference type="PANTHER" id="PTHR35525:SF3">
    <property type="entry name" value="BLL6575 PROTEIN"/>
    <property type="match status" value="1"/>
</dbReference>
<keyword evidence="3" id="KW-1185">Reference proteome</keyword>
<protein>
    <submittedName>
        <fullName evidence="2">CGNR zinc finger domain-containing protein</fullName>
    </submittedName>
</protein>
<name>A0ABV6QP15_9ACTN</name>
<sequence length="182" mass="20165">MTDTTQWTDDHFVGGDLALDFANTVFRRTPELGRDLLDSPEALSSWFGHAGLLPATESRCDGSTLRKARELRGLLWRIFDEQRHDRPLPTDALSDLLGMAQADLDGVVAADGTVTPQTAAGACSAVALRAIRLALNPPARPVRACDRCGWFFFDTSRGRRRRWCSMQTCGNQAKAARYRSMH</sequence>
<dbReference type="Pfam" id="PF11706">
    <property type="entry name" value="zf-CGNR"/>
    <property type="match status" value="1"/>
</dbReference>
<dbReference type="EMBL" id="JBHLTC010000024">
    <property type="protein sequence ID" value="MFC0626382.1"/>
    <property type="molecule type" value="Genomic_DNA"/>
</dbReference>
<dbReference type="RefSeq" id="WP_380049789.1">
    <property type="nucleotide sequence ID" value="NZ_JBHLTC010000024.1"/>
</dbReference>